<dbReference type="InterPro" id="IPR002637">
    <property type="entry name" value="RdgB/HAM1"/>
</dbReference>
<evidence type="ECO:0000256" key="1">
    <source>
        <dbReference type="ARBA" id="ARBA00008023"/>
    </source>
</evidence>
<evidence type="ECO:0000256" key="2">
    <source>
        <dbReference type="ARBA" id="ARBA00022801"/>
    </source>
</evidence>
<organism evidence="4 5">
    <name type="scientific">Leuconostoc suionicum</name>
    <dbReference type="NCBI Taxonomy" id="1511761"/>
    <lineage>
        <taxon>Bacteria</taxon>
        <taxon>Bacillati</taxon>
        <taxon>Bacillota</taxon>
        <taxon>Bacilli</taxon>
        <taxon>Lactobacillales</taxon>
        <taxon>Lactobacillaceae</taxon>
        <taxon>Leuconostoc</taxon>
    </lineage>
</organism>
<keyword evidence="2 4" id="KW-0378">Hydrolase</keyword>
<sequence length="201" mass="22778">MQRLVIASNNSAKTREIQQVFSEFGVDVLNYRSFIDEQVFPPETTDDQYENALAKACFIQKFLPNEWILADDTGAYFDAFPERFGLTIAREFKRLGLKSIREEDEYLLNLYTPEMARGAYLETLFVLLTPDGRAQKAIGRGGVTLASEERGSFSVGFDTLFEAENGKTFAEMPMNERVNFSHRGRAAKALLRELGGLYDKS</sequence>
<protein>
    <submittedName>
        <fullName evidence="4">Non-canonical purine NTP pyrophosphatase</fullName>
        <ecNumber evidence="4">3.6.1.9</ecNumber>
    </submittedName>
</protein>
<keyword evidence="6" id="KW-1185">Reference proteome</keyword>
<dbReference type="RefSeq" id="WP_105299787.1">
    <property type="nucleotide sequence ID" value="NZ_CAURUR010000006.1"/>
</dbReference>
<dbReference type="PANTHER" id="PTHR11067">
    <property type="entry name" value="INOSINE TRIPHOSPHATE PYROPHOSPHATASE/HAM1 PROTEIN"/>
    <property type="match status" value="1"/>
</dbReference>
<name>A0A2N9KFB3_9LACO</name>
<dbReference type="AlphaFoldDB" id="A0A2N9KFB3"/>
<dbReference type="EMBL" id="OKQR01000003">
    <property type="protein sequence ID" value="SPD94105.1"/>
    <property type="molecule type" value="Genomic_DNA"/>
</dbReference>
<dbReference type="PANTHER" id="PTHR11067:SF9">
    <property type="entry name" value="INOSINE TRIPHOSPHATE PYROPHOSPHATASE"/>
    <property type="match status" value="1"/>
</dbReference>
<accession>A0A2N9KFB3</accession>
<gene>
    <name evidence="3" type="ORF">LES8486_01555</name>
    <name evidence="4" type="ORF">LES9216_01702</name>
</gene>
<dbReference type="Pfam" id="PF01725">
    <property type="entry name" value="Ham1p_like"/>
    <property type="match status" value="1"/>
</dbReference>
<dbReference type="GO" id="GO:0005829">
    <property type="term" value="C:cytosol"/>
    <property type="evidence" value="ECO:0007669"/>
    <property type="project" value="TreeGrafter"/>
</dbReference>
<dbReference type="GO" id="GO:0047429">
    <property type="term" value="F:nucleoside triphosphate diphosphatase activity"/>
    <property type="evidence" value="ECO:0007669"/>
    <property type="project" value="UniProtKB-EC"/>
</dbReference>
<proteinExistence type="inferred from homology"/>
<reference evidence="3 6" key="2">
    <citation type="submission" date="2018-02" db="EMBL/GenBank/DDBJ databases">
        <authorList>
            <person name="Rodrigo-Torres L."/>
            <person name="Arahal R. D."/>
            <person name="Lucena T."/>
        </authorList>
    </citation>
    <scope>NUCLEOTIDE SEQUENCE [LARGE SCALE GENOMIC DNA]</scope>
    <source>
        <strain evidence="3 6">CECT 8486</strain>
    </source>
</reference>
<dbReference type="SUPFAM" id="SSF52972">
    <property type="entry name" value="ITPase-like"/>
    <property type="match status" value="1"/>
</dbReference>
<dbReference type="Proteomes" id="UP000237923">
    <property type="component" value="Unassembled WGS sequence"/>
</dbReference>
<dbReference type="Gene3D" id="3.90.950.10">
    <property type="match status" value="1"/>
</dbReference>
<dbReference type="InterPro" id="IPR029001">
    <property type="entry name" value="ITPase-like_fam"/>
</dbReference>
<dbReference type="GO" id="GO:0009143">
    <property type="term" value="P:nucleoside triphosphate catabolic process"/>
    <property type="evidence" value="ECO:0007669"/>
    <property type="project" value="InterPro"/>
</dbReference>
<dbReference type="Proteomes" id="UP000239237">
    <property type="component" value="Unassembled WGS sequence"/>
</dbReference>
<evidence type="ECO:0000313" key="3">
    <source>
        <dbReference type="EMBL" id="SPD94105.1"/>
    </source>
</evidence>
<reference evidence="4 5" key="1">
    <citation type="submission" date="2018-02" db="EMBL/GenBank/DDBJ databases">
        <authorList>
            <person name="Cohen D.B."/>
            <person name="Kent A.D."/>
        </authorList>
    </citation>
    <scope>NUCLEOTIDE SEQUENCE [LARGE SCALE GENOMIC DNA]</scope>
    <source>
        <strain evidence="4 5">CECT 9216</strain>
    </source>
</reference>
<dbReference type="EC" id="3.6.1.9" evidence="4"/>
<evidence type="ECO:0000313" key="6">
    <source>
        <dbReference type="Proteomes" id="UP000239237"/>
    </source>
</evidence>
<dbReference type="CDD" id="cd00515">
    <property type="entry name" value="HAM1"/>
    <property type="match status" value="1"/>
</dbReference>
<comment type="similarity">
    <text evidence="1">Belongs to the HAM1 NTPase family.</text>
</comment>
<evidence type="ECO:0000313" key="5">
    <source>
        <dbReference type="Proteomes" id="UP000237923"/>
    </source>
</evidence>
<evidence type="ECO:0000313" key="4">
    <source>
        <dbReference type="EMBL" id="SPE09532.1"/>
    </source>
</evidence>
<dbReference type="EMBL" id="OKQU01000003">
    <property type="protein sequence ID" value="SPE09532.1"/>
    <property type="molecule type" value="Genomic_DNA"/>
</dbReference>